<gene>
    <name evidence="5" type="ORF">BCR26_16295</name>
</gene>
<dbReference type="AlphaFoldDB" id="A0A1E5KVG2"/>
<organism evidence="5 6">
    <name type="scientific">Enterococcus rivorum</name>
    <dbReference type="NCBI Taxonomy" id="762845"/>
    <lineage>
        <taxon>Bacteria</taxon>
        <taxon>Bacillati</taxon>
        <taxon>Bacillota</taxon>
        <taxon>Bacilli</taxon>
        <taxon>Lactobacillales</taxon>
        <taxon>Enterococcaceae</taxon>
        <taxon>Enterococcus</taxon>
    </lineage>
</organism>
<feature type="compositionally biased region" description="Basic residues" evidence="1">
    <location>
        <begin position="351"/>
        <end position="371"/>
    </location>
</feature>
<keyword evidence="6" id="KW-1185">Reference proteome</keyword>
<keyword evidence="2" id="KW-0472">Membrane</keyword>
<dbReference type="InterPro" id="IPR010317">
    <property type="entry name" value="WxLIP_PGBD"/>
</dbReference>
<dbReference type="Pfam" id="PF06030">
    <property type="entry name" value="WxLIP_PGBD"/>
    <property type="match status" value="1"/>
</dbReference>
<evidence type="ECO:0000256" key="1">
    <source>
        <dbReference type="SAM" id="MobiDB-lite"/>
    </source>
</evidence>
<evidence type="ECO:0000313" key="5">
    <source>
        <dbReference type="EMBL" id="OEH81589.1"/>
    </source>
</evidence>
<name>A0A1E5KVG2_9ENTE</name>
<accession>A0A1E5KVG2</accession>
<feature type="region of interest" description="Disordered" evidence="1">
    <location>
        <begin position="351"/>
        <end position="387"/>
    </location>
</feature>
<evidence type="ECO:0000259" key="4">
    <source>
        <dbReference type="Pfam" id="PF11797"/>
    </source>
</evidence>
<sequence length="387" mass="42786">MALKYSNRRTVIGMMLVLFFNLIIGVSIVEATGGESADYAGATGFSYQIIFPDNQIEKDLGYFKLNLAPNTKQNLEIILTNPTDEKVVVGVDINGAKTNQNGVVEYGTSTIKNDKSLAFPFEKLATGPDEVVLEPKTSKTLEVKVTMPATSFEGSIAGGIQLMRTNQKEEAGKGGSQIINEYAYVIPVLLQEKDNTLQPELELNSVKAGQSNYRNTIYVNFSNVVATYVREMTVEVQLKKKGSEAVLFERKQTMMTMAPNTFLDFPVSMNGEAMESGEYIANILVKSGEKKWTWEEAFKITDKEADKFNERDVGLVSEKGIDTKLIVMTIVGIIALIAAIFALISFVRKAKQKNKRKTKSSPRNINKKSGTKAKASPRTSKKTKNKK</sequence>
<keyword evidence="2" id="KW-0812">Transmembrane</keyword>
<keyword evidence="2" id="KW-1133">Transmembrane helix</keyword>
<dbReference type="RefSeq" id="WP_069699432.1">
    <property type="nucleotide sequence ID" value="NZ_JAGGMA010000048.1"/>
</dbReference>
<protein>
    <submittedName>
        <fullName evidence="5">Uncharacterized protein</fullName>
    </submittedName>
</protein>
<dbReference type="EMBL" id="MIEK01000042">
    <property type="protein sequence ID" value="OEH81589.1"/>
    <property type="molecule type" value="Genomic_DNA"/>
</dbReference>
<dbReference type="OrthoDB" id="2148359at2"/>
<feature type="transmembrane region" description="Helical" evidence="2">
    <location>
        <begin position="325"/>
        <end position="347"/>
    </location>
</feature>
<dbReference type="Proteomes" id="UP000095256">
    <property type="component" value="Unassembled WGS sequence"/>
</dbReference>
<reference evidence="5 6" key="1">
    <citation type="submission" date="2016-09" db="EMBL/GenBank/DDBJ databases">
        <authorList>
            <person name="Capua I."/>
            <person name="De Benedictis P."/>
            <person name="Joannis T."/>
            <person name="Lombin L.H."/>
            <person name="Cattoli G."/>
        </authorList>
    </citation>
    <scope>NUCLEOTIDE SEQUENCE [LARGE SCALE GENOMIC DNA]</scope>
    <source>
        <strain evidence="5 6">LMG 25899</strain>
    </source>
</reference>
<proteinExistence type="predicted"/>
<evidence type="ECO:0000256" key="2">
    <source>
        <dbReference type="SAM" id="Phobius"/>
    </source>
</evidence>
<dbReference type="Pfam" id="PF11797">
    <property type="entry name" value="WxLIP_HBD"/>
    <property type="match status" value="1"/>
</dbReference>
<evidence type="ECO:0000313" key="6">
    <source>
        <dbReference type="Proteomes" id="UP000095256"/>
    </source>
</evidence>
<dbReference type="InterPro" id="IPR021759">
    <property type="entry name" value="WxLIP_HBD"/>
</dbReference>
<evidence type="ECO:0000259" key="3">
    <source>
        <dbReference type="Pfam" id="PF06030"/>
    </source>
</evidence>
<feature type="domain" description="WxL Interacting Protein peptidoglycan binding" evidence="3">
    <location>
        <begin position="45"/>
        <end position="162"/>
    </location>
</feature>
<dbReference type="STRING" id="762845.BCR26_16295"/>
<comment type="caution">
    <text evidence="5">The sequence shown here is derived from an EMBL/GenBank/DDBJ whole genome shotgun (WGS) entry which is preliminary data.</text>
</comment>
<feature type="domain" description="WxL Interacting Protein host binding" evidence="4">
    <location>
        <begin position="175"/>
        <end position="310"/>
    </location>
</feature>